<sequence length="268" mass="27673">MGSDQYTVKAAPINGNVAFVTRTGDDAPNASKRGQFVPGYSPQKEVLTLDQPCTLKGLSGGLAAGLMGYVFGFLPGILRHPNLQSLSLWHSEGLASAQGFAVMSGIYATAQCVCERLRQKDDGINRIVAGAASGVAMAWGSGLVGALQSGVLLAVVSWVFDYGLGGGGSGAAKAACVGGGRGGCASGACSVNLGRVVSCSYGTPAAEEQQEQHQQRQGRRSKGVHLQFGGAMRGLPDPMQVLRTPVVVWMGPIVNRAYFSPQSLSLQA</sequence>
<gene>
    <name evidence="5" type="ORF">Agub_g46</name>
</gene>
<dbReference type="Proteomes" id="UP001054857">
    <property type="component" value="Unassembled WGS sequence"/>
</dbReference>
<dbReference type="Pfam" id="PF02466">
    <property type="entry name" value="Tim17"/>
    <property type="match status" value="1"/>
</dbReference>
<evidence type="ECO:0008006" key="7">
    <source>
        <dbReference type="Google" id="ProtNLM"/>
    </source>
</evidence>
<evidence type="ECO:0000256" key="1">
    <source>
        <dbReference type="ARBA" id="ARBA00004141"/>
    </source>
</evidence>
<dbReference type="GO" id="GO:0042721">
    <property type="term" value="C:TIM22 mitochondrial import inner membrane insertion complex"/>
    <property type="evidence" value="ECO:0007669"/>
    <property type="project" value="InterPro"/>
</dbReference>
<dbReference type="InterPro" id="IPR039175">
    <property type="entry name" value="TIM22"/>
</dbReference>
<comment type="subcellular location">
    <subcellularLocation>
        <location evidence="1">Membrane</location>
        <topology evidence="1">Multi-pass membrane protein</topology>
    </subcellularLocation>
</comment>
<evidence type="ECO:0000256" key="2">
    <source>
        <dbReference type="ARBA" id="ARBA00022692"/>
    </source>
</evidence>
<proteinExistence type="predicted"/>
<organism evidence="5 6">
    <name type="scientific">Astrephomene gubernaculifera</name>
    <dbReference type="NCBI Taxonomy" id="47775"/>
    <lineage>
        <taxon>Eukaryota</taxon>
        <taxon>Viridiplantae</taxon>
        <taxon>Chlorophyta</taxon>
        <taxon>core chlorophytes</taxon>
        <taxon>Chlorophyceae</taxon>
        <taxon>CS clade</taxon>
        <taxon>Chlamydomonadales</taxon>
        <taxon>Astrephomenaceae</taxon>
        <taxon>Astrephomene</taxon>
    </lineage>
</organism>
<accession>A0AAD3DGI4</accession>
<evidence type="ECO:0000256" key="3">
    <source>
        <dbReference type="ARBA" id="ARBA00022989"/>
    </source>
</evidence>
<reference evidence="5 6" key="1">
    <citation type="journal article" date="2021" name="Sci. Rep.">
        <title>Genome sequencing of the multicellular alga Astrephomene provides insights into convergent evolution of germ-soma differentiation.</title>
        <authorList>
            <person name="Yamashita S."/>
            <person name="Yamamoto K."/>
            <person name="Matsuzaki R."/>
            <person name="Suzuki S."/>
            <person name="Yamaguchi H."/>
            <person name="Hirooka S."/>
            <person name="Minakuchi Y."/>
            <person name="Miyagishima S."/>
            <person name="Kawachi M."/>
            <person name="Toyoda A."/>
            <person name="Nozaki H."/>
        </authorList>
    </citation>
    <scope>NUCLEOTIDE SEQUENCE [LARGE SCALE GENOMIC DNA]</scope>
    <source>
        <strain evidence="5 6">NIES-4017</strain>
    </source>
</reference>
<dbReference type="PANTHER" id="PTHR14110">
    <property type="entry name" value="MITOCHONDRIAL IMPORT INNER MEMBRANE TRANSLOCASE SUBUNIT TIM22"/>
    <property type="match status" value="1"/>
</dbReference>
<comment type="caution">
    <text evidence="5">The sequence shown here is derived from an EMBL/GenBank/DDBJ whole genome shotgun (WGS) entry which is preliminary data.</text>
</comment>
<evidence type="ECO:0000256" key="4">
    <source>
        <dbReference type="ARBA" id="ARBA00023136"/>
    </source>
</evidence>
<dbReference type="GO" id="GO:0045039">
    <property type="term" value="P:protein insertion into mitochondrial inner membrane"/>
    <property type="evidence" value="ECO:0007669"/>
    <property type="project" value="InterPro"/>
</dbReference>
<protein>
    <recommendedName>
        <fullName evidence="7">Mitochondrial import inner membrane translocase subunit TIM22</fullName>
    </recommendedName>
</protein>
<dbReference type="AlphaFoldDB" id="A0AAD3DGI4"/>
<evidence type="ECO:0000313" key="6">
    <source>
        <dbReference type="Proteomes" id="UP001054857"/>
    </source>
</evidence>
<dbReference type="PANTHER" id="PTHR14110:SF18">
    <property type="entry name" value="OUTER ENVELOPE PORE PROTEIN 16-3, CHLOROPLASTIC_MITOCHONDRIAL"/>
    <property type="match status" value="1"/>
</dbReference>
<keyword evidence="2" id="KW-0812">Transmembrane</keyword>
<dbReference type="EMBL" id="BMAR01000001">
    <property type="protein sequence ID" value="GFR39586.1"/>
    <property type="molecule type" value="Genomic_DNA"/>
</dbReference>
<name>A0AAD3DGI4_9CHLO</name>
<keyword evidence="6" id="KW-1185">Reference proteome</keyword>
<keyword evidence="3" id="KW-1133">Transmembrane helix</keyword>
<evidence type="ECO:0000313" key="5">
    <source>
        <dbReference type="EMBL" id="GFR39586.1"/>
    </source>
</evidence>
<keyword evidence="4" id="KW-0472">Membrane</keyword>